<accession>A0A811M5G6</accession>
<protein>
    <submittedName>
        <fullName evidence="2">Uncharacterized protein</fullName>
    </submittedName>
</protein>
<gene>
    <name evidence="2" type="ORF">NCGR_LOCUS1695</name>
</gene>
<feature type="compositionally biased region" description="Low complexity" evidence="1">
    <location>
        <begin position="22"/>
        <end position="37"/>
    </location>
</feature>
<evidence type="ECO:0000313" key="3">
    <source>
        <dbReference type="Proteomes" id="UP000604825"/>
    </source>
</evidence>
<dbReference type="AlphaFoldDB" id="A0A811M5G6"/>
<organism evidence="2 3">
    <name type="scientific">Miscanthus lutarioriparius</name>
    <dbReference type="NCBI Taxonomy" id="422564"/>
    <lineage>
        <taxon>Eukaryota</taxon>
        <taxon>Viridiplantae</taxon>
        <taxon>Streptophyta</taxon>
        <taxon>Embryophyta</taxon>
        <taxon>Tracheophyta</taxon>
        <taxon>Spermatophyta</taxon>
        <taxon>Magnoliopsida</taxon>
        <taxon>Liliopsida</taxon>
        <taxon>Poales</taxon>
        <taxon>Poaceae</taxon>
        <taxon>PACMAD clade</taxon>
        <taxon>Panicoideae</taxon>
        <taxon>Andropogonodae</taxon>
        <taxon>Andropogoneae</taxon>
        <taxon>Saccharinae</taxon>
        <taxon>Miscanthus</taxon>
    </lineage>
</organism>
<sequence length="148" mass="15097">MDPIPIGSDASPKHTVAIVSLPARTRNSRRTASSSSAAPPPPPAVPSPTSGGPCPRPPLRSSRDPASFGGRGGTGQPWRTARGGGDEAAMAHSFWRDSLMAMAAHPLAPVLGAFSSAARCSAAGVAIRPRSARLLASVGTGEEQRGRR</sequence>
<evidence type="ECO:0000313" key="2">
    <source>
        <dbReference type="EMBL" id="CAD6203551.1"/>
    </source>
</evidence>
<reference evidence="2" key="1">
    <citation type="submission" date="2020-10" db="EMBL/GenBank/DDBJ databases">
        <authorList>
            <person name="Han B."/>
            <person name="Lu T."/>
            <person name="Zhao Q."/>
            <person name="Huang X."/>
            <person name="Zhao Y."/>
        </authorList>
    </citation>
    <scope>NUCLEOTIDE SEQUENCE</scope>
</reference>
<keyword evidence="3" id="KW-1185">Reference proteome</keyword>
<feature type="region of interest" description="Disordered" evidence="1">
    <location>
        <begin position="1"/>
        <end position="86"/>
    </location>
</feature>
<dbReference type="EMBL" id="CAJGYO010000001">
    <property type="protein sequence ID" value="CAD6203551.1"/>
    <property type="molecule type" value="Genomic_DNA"/>
</dbReference>
<name>A0A811M5G6_9POAL</name>
<dbReference type="Proteomes" id="UP000604825">
    <property type="component" value="Unassembled WGS sequence"/>
</dbReference>
<proteinExistence type="predicted"/>
<comment type="caution">
    <text evidence="2">The sequence shown here is derived from an EMBL/GenBank/DDBJ whole genome shotgun (WGS) entry which is preliminary data.</text>
</comment>
<evidence type="ECO:0000256" key="1">
    <source>
        <dbReference type="SAM" id="MobiDB-lite"/>
    </source>
</evidence>